<feature type="region of interest" description="Disordered" evidence="1">
    <location>
        <begin position="358"/>
        <end position="377"/>
    </location>
</feature>
<dbReference type="SUPFAM" id="SSF48371">
    <property type="entry name" value="ARM repeat"/>
    <property type="match status" value="1"/>
</dbReference>
<organism evidence="2 3">
    <name type="scientific">Aliidiomarina soli</name>
    <dbReference type="NCBI Taxonomy" id="1928574"/>
    <lineage>
        <taxon>Bacteria</taxon>
        <taxon>Pseudomonadati</taxon>
        <taxon>Pseudomonadota</taxon>
        <taxon>Gammaproteobacteria</taxon>
        <taxon>Alteromonadales</taxon>
        <taxon>Idiomarinaceae</taxon>
        <taxon>Aliidiomarina</taxon>
    </lineage>
</organism>
<evidence type="ECO:0000313" key="3">
    <source>
        <dbReference type="Proteomes" id="UP000287823"/>
    </source>
</evidence>
<accession>A0A432WJ04</accession>
<reference evidence="2 3" key="1">
    <citation type="journal article" date="2011" name="Front. Microbiol.">
        <title>Genomic signatures of strain selection and enhancement in Bacillus atrophaeus var. globigii, a historical biowarfare simulant.</title>
        <authorList>
            <person name="Gibbons H.S."/>
            <person name="Broomall S.M."/>
            <person name="McNew L.A."/>
            <person name="Daligault H."/>
            <person name="Chapman C."/>
            <person name="Bruce D."/>
            <person name="Karavis M."/>
            <person name="Krepps M."/>
            <person name="McGregor P.A."/>
            <person name="Hong C."/>
            <person name="Park K.H."/>
            <person name="Akmal A."/>
            <person name="Feldman A."/>
            <person name="Lin J.S."/>
            <person name="Chang W.E."/>
            <person name="Higgs B.W."/>
            <person name="Demirev P."/>
            <person name="Lindquist J."/>
            <person name="Liem A."/>
            <person name="Fochler E."/>
            <person name="Read T.D."/>
            <person name="Tapia R."/>
            <person name="Johnson S."/>
            <person name="Bishop-Lilly K.A."/>
            <person name="Detter C."/>
            <person name="Han C."/>
            <person name="Sozhamannan S."/>
            <person name="Rosenzweig C.N."/>
            <person name="Skowronski E.W."/>
        </authorList>
    </citation>
    <scope>NUCLEOTIDE SEQUENCE [LARGE SCALE GENOMIC DNA]</scope>
    <source>
        <strain evidence="2 3">Y4G10-17</strain>
    </source>
</reference>
<evidence type="ECO:0000313" key="2">
    <source>
        <dbReference type="EMBL" id="RUO33735.1"/>
    </source>
</evidence>
<dbReference type="Proteomes" id="UP000287823">
    <property type="component" value="Unassembled WGS sequence"/>
</dbReference>
<comment type="caution">
    <text evidence="2">The sequence shown here is derived from an EMBL/GenBank/DDBJ whole genome shotgun (WGS) entry which is preliminary data.</text>
</comment>
<dbReference type="AlphaFoldDB" id="A0A432WJ04"/>
<evidence type="ECO:0008006" key="4">
    <source>
        <dbReference type="Google" id="ProtNLM"/>
    </source>
</evidence>
<gene>
    <name evidence="2" type="ORF">CWE14_04525</name>
</gene>
<sequence>MDLIKLHMDNAEDLLARRISHLKRPFIARSILTGLDYRLLASLSALRSTVAIPPATIDASQPLQLFLTVFYGLQQNLNATIEVLDDLADSLDASAHPYIEQAFQLAAITPEPDAKLPASSDLSRKLLVTHAAQLPEIWLQQGLQDSDDTVAAICVQRLGEQRQKDQQGLLKQYSQSKAPQTRLAALLALARQGCPAAAEELTEEPTATLQHSLPAWHAACWLHPEKHASSSPLALAFTGKPVVLPQLIEQMEHATSMADAYQAWLWLTARNLPHYPAIQAADAPAQHVAPTPGTQPDTGAASRWVQQQNWHAEQHYFLGQPLTQTGLGRLVHHFTGRCVPLLATHQQLQGQPSTERLTGFCLPDVQPTPSAEEFSDE</sequence>
<dbReference type="EMBL" id="PIPO01000002">
    <property type="protein sequence ID" value="RUO33735.1"/>
    <property type="molecule type" value="Genomic_DNA"/>
</dbReference>
<name>A0A432WJ04_9GAMM</name>
<dbReference type="RefSeq" id="WP_126798302.1">
    <property type="nucleotide sequence ID" value="NZ_PIPO01000002.1"/>
</dbReference>
<evidence type="ECO:0000256" key="1">
    <source>
        <dbReference type="SAM" id="MobiDB-lite"/>
    </source>
</evidence>
<keyword evidence="3" id="KW-1185">Reference proteome</keyword>
<proteinExistence type="predicted"/>
<dbReference type="InterPro" id="IPR016024">
    <property type="entry name" value="ARM-type_fold"/>
</dbReference>
<protein>
    <recommendedName>
        <fullName evidence="4">TIGR02270 family protein</fullName>
    </recommendedName>
</protein>